<dbReference type="Proteomes" id="UP000790709">
    <property type="component" value="Unassembled WGS sequence"/>
</dbReference>
<evidence type="ECO:0000313" key="2">
    <source>
        <dbReference type="Proteomes" id="UP000790709"/>
    </source>
</evidence>
<gene>
    <name evidence="1" type="ORF">BV22DRAFT_1024176</name>
</gene>
<comment type="caution">
    <text evidence="1">The sequence shown here is derived from an EMBL/GenBank/DDBJ whole genome shotgun (WGS) entry which is preliminary data.</text>
</comment>
<name>A0ACB8B1W9_9AGAM</name>
<proteinExistence type="predicted"/>
<dbReference type="EMBL" id="MU266748">
    <property type="protein sequence ID" value="KAH7918692.1"/>
    <property type="molecule type" value="Genomic_DNA"/>
</dbReference>
<evidence type="ECO:0000313" key="1">
    <source>
        <dbReference type="EMBL" id="KAH7918692.1"/>
    </source>
</evidence>
<organism evidence="1 2">
    <name type="scientific">Leucogyrophana mollusca</name>
    <dbReference type="NCBI Taxonomy" id="85980"/>
    <lineage>
        <taxon>Eukaryota</taxon>
        <taxon>Fungi</taxon>
        <taxon>Dikarya</taxon>
        <taxon>Basidiomycota</taxon>
        <taxon>Agaricomycotina</taxon>
        <taxon>Agaricomycetes</taxon>
        <taxon>Agaricomycetidae</taxon>
        <taxon>Boletales</taxon>
        <taxon>Boletales incertae sedis</taxon>
        <taxon>Leucogyrophana</taxon>
    </lineage>
</organism>
<reference evidence="1" key="1">
    <citation type="journal article" date="2021" name="New Phytol.">
        <title>Evolutionary innovations through gain and loss of genes in the ectomycorrhizal Boletales.</title>
        <authorList>
            <person name="Wu G."/>
            <person name="Miyauchi S."/>
            <person name="Morin E."/>
            <person name="Kuo A."/>
            <person name="Drula E."/>
            <person name="Varga T."/>
            <person name="Kohler A."/>
            <person name="Feng B."/>
            <person name="Cao Y."/>
            <person name="Lipzen A."/>
            <person name="Daum C."/>
            <person name="Hundley H."/>
            <person name="Pangilinan J."/>
            <person name="Johnson J."/>
            <person name="Barry K."/>
            <person name="LaButti K."/>
            <person name="Ng V."/>
            <person name="Ahrendt S."/>
            <person name="Min B."/>
            <person name="Choi I.G."/>
            <person name="Park H."/>
            <person name="Plett J.M."/>
            <person name="Magnuson J."/>
            <person name="Spatafora J.W."/>
            <person name="Nagy L.G."/>
            <person name="Henrissat B."/>
            <person name="Grigoriev I.V."/>
            <person name="Yang Z.L."/>
            <person name="Xu J."/>
            <person name="Martin F.M."/>
        </authorList>
    </citation>
    <scope>NUCLEOTIDE SEQUENCE</scope>
    <source>
        <strain evidence="1">KUC20120723A-06</strain>
    </source>
</reference>
<protein>
    <submittedName>
        <fullName evidence="1">Uncharacterized protein</fullName>
    </submittedName>
</protein>
<accession>A0ACB8B1W9</accession>
<sequence>MCLVAAGAIAAHILSFVDPKPMHTSILSGQKWLNELLTGHPDHFYRSIGMSHVVF</sequence>
<keyword evidence="2" id="KW-1185">Reference proteome</keyword>